<accession>A0A3M7RK49</accession>
<evidence type="ECO:0000313" key="2">
    <source>
        <dbReference type="EMBL" id="RNA23705.1"/>
    </source>
</evidence>
<evidence type="ECO:0000313" key="3">
    <source>
        <dbReference type="Proteomes" id="UP000276133"/>
    </source>
</evidence>
<sequence>MEQRIYDDLVLAAFLNPPYKKFFDSTESNKSLFIEKLKDNLGKKICRNRFREIYCISSSRDGEKNSCGNGNGKINGDLENNGDINGELRRIGDINGDNKYSGEINQREQPKLNN</sequence>
<reference evidence="2 3" key="1">
    <citation type="journal article" date="2018" name="Sci. Rep.">
        <title>Genomic signatures of local adaptation to the degree of environmental predictability in rotifers.</title>
        <authorList>
            <person name="Franch-Gras L."/>
            <person name="Hahn C."/>
            <person name="Garcia-Roger E.M."/>
            <person name="Carmona M.J."/>
            <person name="Serra M."/>
            <person name="Gomez A."/>
        </authorList>
    </citation>
    <scope>NUCLEOTIDE SEQUENCE [LARGE SCALE GENOMIC DNA]</scope>
    <source>
        <strain evidence="2">HYR1</strain>
    </source>
</reference>
<dbReference type="EMBL" id="REGN01003233">
    <property type="protein sequence ID" value="RNA23705.1"/>
    <property type="molecule type" value="Genomic_DNA"/>
</dbReference>
<gene>
    <name evidence="2" type="ORF">BpHYR1_050230</name>
</gene>
<keyword evidence="3" id="KW-1185">Reference proteome</keyword>
<proteinExistence type="predicted"/>
<feature type="region of interest" description="Disordered" evidence="1">
    <location>
        <begin position="61"/>
        <end position="114"/>
    </location>
</feature>
<name>A0A3M7RK49_BRAPC</name>
<organism evidence="2 3">
    <name type="scientific">Brachionus plicatilis</name>
    <name type="common">Marine rotifer</name>
    <name type="synonym">Brachionus muelleri</name>
    <dbReference type="NCBI Taxonomy" id="10195"/>
    <lineage>
        <taxon>Eukaryota</taxon>
        <taxon>Metazoa</taxon>
        <taxon>Spiralia</taxon>
        <taxon>Gnathifera</taxon>
        <taxon>Rotifera</taxon>
        <taxon>Eurotatoria</taxon>
        <taxon>Monogononta</taxon>
        <taxon>Pseudotrocha</taxon>
        <taxon>Ploima</taxon>
        <taxon>Brachionidae</taxon>
        <taxon>Brachionus</taxon>
    </lineage>
</organism>
<comment type="caution">
    <text evidence="2">The sequence shown here is derived from an EMBL/GenBank/DDBJ whole genome shotgun (WGS) entry which is preliminary data.</text>
</comment>
<dbReference type="AlphaFoldDB" id="A0A3M7RK49"/>
<evidence type="ECO:0000256" key="1">
    <source>
        <dbReference type="SAM" id="MobiDB-lite"/>
    </source>
</evidence>
<feature type="compositionally biased region" description="Basic and acidic residues" evidence="1">
    <location>
        <begin position="105"/>
        <end position="114"/>
    </location>
</feature>
<protein>
    <submittedName>
        <fullName evidence="2">Uncharacterized protein</fullName>
    </submittedName>
</protein>
<dbReference type="Proteomes" id="UP000276133">
    <property type="component" value="Unassembled WGS sequence"/>
</dbReference>